<accession>A0A8B9L3P5</accession>
<dbReference type="GO" id="GO:0003727">
    <property type="term" value="F:single-stranded RNA binding"/>
    <property type="evidence" value="ECO:0007669"/>
    <property type="project" value="TreeGrafter"/>
</dbReference>
<evidence type="ECO:0000256" key="4">
    <source>
        <dbReference type="ARBA" id="ARBA00022759"/>
    </source>
</evidence>
<evidence type="ECO:0008006" key="8">
    <source>
        <dbReference type="Google" id="ProtNLM"/>
    </source>
</evidence>
<dbReference type="OrthoDB" id="20018at2759"/>
<dbReference type="PANTHER" id="PTHR28511">
    <property type="entry name" value="ENDONUCLEASE V"/>
    <property type="match status" value="1"/>
</dbReference>
<evidence type="ECO:0000256" key="1">
    <source>
        <dbReference type="ARBA" id="ARBA00004496"/>
    </source>
</evidence>
<dbReference type="InterPro" id="IPR007581">
    <property type="entry name" value="Endonuclease-V"/>
</dbReference>
<dbReference type="GO" id="GO:0005737">
    <property type="term" value="C:cytoplasm"/>
    <property type="evidence" value="ECO:0007669"/>
    <property type="project" value="UniProtKB-SubCell"/>
</dbReference>
<dbReference type="PANTHER" id="PTHR28511:SF1">
    <property type="entry name" value="ENDONUCLEASE V"/>
    <property type="match status" value="1"/>
</dbReference>
<dbReference type="Pfam" id="PF04493">
    <property type="entry name" value="Endonuclease_5"/>
    <property type="match status" value="1"/>
</dbReference>
<dbReference type="Proteomes" id="UP000694621">
    <property type="component" value="Unplaced"/>
</dbReference>
<evidence type="ECO:0000256" key="3">
    <source>
        <dbReference type="ARBA" id="ARBA00022722"/>
    </source>
</evidence>
<keyword evidence="3" id="KW-0540">Nuclease</keyword>
<comment type="subcellular location">
    <subcellularLocation>
        <location evidence="1">Cytoplasm</location>
    </subcellularLocation>
</comment>
<dbReference type="AlphaFoldDB" id="A0A8B9L3P5"/>
<dbReference type="Gene3D" id="3.30.2170.10">
    <property type="entry name" value="archaeoglobus fulgidus dsm 4304 superfamily"/>
    <property type="match status" value="1"/>
</dbReference>
<sequence>MCRSSTKPVYVSVGHRISLATAVRLTLSCCRYRVPEPIRQVNTHTHAHTHFILLNNKGKIGCKKKQQQNVHKENNLKLPPACLAAVAKKLKFLI</sequence>
<protein>
    <recommendedName>
        <fullName evidence="8">Endonuclease V</fullName>
    </recommendedName>
</protein>
<name>A0A8B9L3P5_ASTMX</name>
<dbReference type="GO" id="GO:0005730">
    <property type="term" value="C:nucleolus"/>
    <property type="evidence" value="ECO:0007669"/>
    <property type="project" value="TreeGrafter"/>
</dbReference>
<evidence type="ECO:0000256" key="2">
    <source>
        <dbReference type="ARBA" id="ARBA00022490"/>
    </source>
</evidence>
<dbReference type="Ensembl" id="ENSAMXT00005049853.1">
    <property type="protein sequence ID" value="ENSAMXP00005045880.1"/>
    <property type="gene ID" value="ENSAMXG00005021181.1"/>
</dbReference>
<dbReference type="GO" id="GO:0016891">
    <property type="term" value="F:RNA endonuclease activity producing 5'-phosphomonoesters, hydrolytic mechanism"/>
    <property type="evidence" value="ECO:0007669"/>
    <property type="project" value="TreeGrafter"/>
</dbReference>
<keyword evidence="2" id="KW-0963">Cytoplasm</keyword>
<keyword evidence="4" id="KW-0255">Endonuclease</keyword>
<evidence type="ECO:0000313" key="7">
    <source>
        <dbReference type="Proteomes" id="UP000694621"/>
    </source>
</evidence>
<proteinExistence type="predicted"/>
<evidence type="ECO:0000313" key="6">
    <source>
        <dbReference type="Ensembl" id="ENSAMXP00005045880.1"/>
    </source>
</evidence>
<keyword evidence="5" id="KW-0378">Hydrolase</keyword>
<organism evidence="6 7">
    <name type="scientific">Astyanax mexicanus</name>
    <name type="common">Blind cave fish</name>
    <name type="synonym">Astyanax fasciatus mexicanus</name>
    <dbReference type="NCBI Taxonomy" id="7994"/>
    <lineage>
        <taxon>Eukaryota</taxon>
        <taxon>Metazoa</taxon>
        <taxon>Chordata</taxon>
        <taxon>Craniata</taxon>
        <taxon>Vertebrata</taxon>
        <taxon>Euteleostomi</taxon>
        <taxon>Actinopterygii</taxon>
        <taxon>Neopterygii</taxon>
        <taxon>Teleostei</taxon>
        <taxon>Ostariophysi</taxon>
        <taxon>Characiformes</taxon>
        <taxon>Characoidei</taxon>
        <taxon>Acestrorhamphidae</taxon>
        <taxon>Acestrorhamphinae</taxon>
        <taxon>Astyanax</taxon>
    </lineage>
</organism>
<evidence type="ECO:0000256" key="5">
    <source>
        <dbReference type="ARBA" id="ARBA00022801"/>
    </source>
</evidence>
<dbReference type="GO" id="GO:0006281">
    <property type="term" value="P:DNA repair"/>
    <property type="evidence" value="ECO:0007669"/>
    <property type="project" value="InterPro"/>
</dbReference>
<reference evidence="6" key="1">
    <citation type="submission" date="2025-08" db="UniProtKB">
        <authorList>
            <consortium name="Ensembl"/>
        </authorList>
    </citation>
    <scope>IDENTIFICATION</scope>
</reference>